<gene>
    <name evidence="1" type="ORF">DKZ56_05960</name>
</gene>
<dbReference type="RefSeq" id="WP_208651823.1">
    <property type="nucleotide sequence ID" value="NZ_CP036528.1"/>
</dbReference>
<dbReference type="EMBL" id="CP036528">
    <property type="protein sequence ID" value="QBK25436.1"/>
    <property type="molecule type" value="Genomic_DNA"/>
</dbReference>
<evidence type="ECO:0000313" key="1">
    <source>
        <dbReference type="EMBL" id="QBK25436.1"/>
    </source>
</evidence>
<sequence length="128" mass="14734">MRNVFIIDDFRFEDGDLYFSLNESHGEIQIQPAGQVLTDSDSIAFIYVVDEGNEYGYLQFPKKVWSALVMILKTKKDPLLRFNNGESILLHNFANELEMLVFNIQGNGNYGEAFVQAVEETFKEILEQ</sequence>
<keyword evidence="2" id="KW-1185">Reference proteome</keyword>
<reference evidence="1 2" key="1">
    <citation type="submission" date="2019-02" db="EMBL/GenBank/DDBJ databases">
        <title>Ureibacillus thermophilus.</title>
        <authorList>
            <person name="Sunny J.S."/>
            <person name="Natarajan A."/>
            <person name="Saleena L.M."/>
        </authorList>
    </citation>
    <scope>NUCLEOTIDE SEQUENCE [LARGE SCALE GENOMIC DNA]</scope>
    <source>
        <strain evidence="1 2">LM102</strain>
    </source>
</reference>
<protein>
    <submittedName>
        <fullName evidence="1">Uncharacterized protein</fullName>
    </submittedName>
</protein>
<organism evidence="1 2">
    <name type="scientific">Ureibacillus thermophilus</name>
    <dbReference type="NCBI Taxonomy" id="367743"/>
    <lineage>
        <taxon>Bacteria</taxon>
        <taxon>Bacillati</taxon>
        <taxon>Bacillota</taxon>
        <taxon>Bacilli</taxon>
        <taxon>Bacillales</taxon>
        <taxon>Caryophanaceae</taxon>
        <taxon>Ureibacillus</taxon>
    </lineage>
</organism>
<dbReference type="Pfam" id="PF19785">
    <property type="entry name" value="UPF0738"/>
    <property type="match status" value="1"/>
</dbReference>
<dbReference type="Proteomes" id="UP000291151">
    <property type="component" value="Chromosome"/>
</dbReference>
<name>A0A4P6UTQ6_9BACL</name>
<dbReference type="KEGG" id="uth:DKZ56_05960"/>
<evidence type="ECO:0000313" key="2">
    <source>
        <dbReference type="Proteomes" id="UP000291151"/>
    </source>
</evidence>
<accession>A0A4P6UTQ6</accession>
<dbReference type="InterPro" id="IPR020908">
    <property type="entry name" value="UPF0738"/>
</dbReference>
<proteinExistence type="predicted"/>
<dbReference type="AlphaFoldDB" id="A0A4P6UTQ6"/>